<keyword evidence="10" id="KW-1185">Reference proteome</keyword>
<evidence type="ECO:0000313" key="10">
    <source>
        <dbReference type="Proteomes" id="UP001271007"/>
    </source>
</evidence>
<name>A0AAJ0DIK2_9PEZI</name>
<feature type="region of interest" description="Disordered" evidence="8">
    <location>
        <begin position="492"/>
        <end position="673"/>
    </location>
</feature>
<feature type="compositionally biased region" description="Acidic residues" evidence="8">
    <location>
        <begin position="58"/>
        <end position="80"/>
    </location>
</feature>
<evidence type="ECO:0000256" key="1">
    <source>
        <dbReference type="ARBA" id="ARBA00004496"/>
    </source>
</evidence>
<feature type="compositionally biased region" description="Low complexity" evidence="8">
    <location>
        <begin position="722"/>
        <end position="753"/>
    </location>
</feature>
<dbReference type="InterPro" id="IPR025279">
    <property type="entry name" value="NST1"/>
</dbReference>
<comment type="function">
    <text evidence="7">May act as a negative regulator of salt tolerance.</text>
</comment>
<feature type="region of interest" description="Disordered" evidence="8">
    <location>
        <begin position="1150"/>
        <end position="1236"/>
    </location>
</feature>
<feature type="region of interest" description="Disordered" evidence="8">
    <location>
        <begin position="230"/>
        <end position="313"/>
    </location>
</feature>
<feature type="compositionally biased region" description="Acidic residues" evidence="8">
    <location>
        <begin position="417"/>
        <end position="440"/>
    </location>
</feature>
<feature type="region of interest" description="Disordered" evidence="8">
    <location>
        <begin position="393"/>
        <end position="440"/>
    </location>
</feature>
<feature type="compositionally biased region" description="Pro residues" evidence="8">
    <location>
        <begin position="130"/>
        <end position="140"/>
    </location>
</feature>
<proteinExistence type="inferred from homology"/>
<dbReference type="Proteomes" id="UP001271007">
    <property type="component" value="Unassembled WGS sequence"/>
</dbReference>
<evidence type="ECO:0000256" key="7">
    <source>
        <dbReference type="RuleBase" id="RU049441"/>
    </source>
</evidence>
<evidence type="ECO:0000256" key="2">
    <source>
        <dbReference type="ARBA" id="ARBA00007112"/>
    </source>
</evidence>
<comment type="subcellular location">
    <subcellularLocation>
        <location evidence="1 7">Cytoplasm</location>
    </subcellularLocation>
</comment>
<keyword evidence="4 7" id="KW-0963">Cytoplasm</keyword>
<comment type="caution">
    <text evidence="9">The sequence shown here is derived from an EMBL/GenBank/DDBJ whole genome shotgun (WGS) entry which is preliminary data.</text>
</comment>
<gene>
    <name evidence="9" type="primary">NST1</name>
    <name evidence="9" type="ORF">LTR09_007962</name>
</gene>
<accession>A0AAJ0DIK2</accession>
<feature type="region of interest" description="Disordered" evidence="8">
    <location>
        <begin position="993"/>
        <end position="1012"/>
    </location>
</feature>
<feature type="region of interest" description="Disordered" evidence="8">
    <location>
        <begin position="687"/>
        <end position="809"/>
    </location>
</feature>
<sequence length="1236" mass="135337">MASTAKAPPPPPTSNHVITGPPKGAVGGNRKKQKRRAKQAAKASTHPPPPGGSRPEDLGYDEDPLGYEDEDGYDYSDDDTYTDHYLPPHAGPNGYSMPPPPAPGASSNKKKKLGTHHSYSPYNRAMPSNHVPPLPAPPRQPAGVMQKNIWNTSSAQERQNIKDFWLNLSEEKRKGLLMIEKETVMKKMKQQQKHSCSCTVCGRKRTAIEEELEVLYEGYYEELAQYAHHDHPPLPSANGLMPDPLQRRGPHPLALSPPPPPLPHHKTSQLQEHFDDDDEYSEEEEEEEEEYSGEEYSEEDEQEPEPEPEPEPLARQGANELSIFGKSLTVKGILALTPWLENLQNGLNGTADNLLTVADDLLDNNGTKFIEMMEQLAERRMARENQAEYEAANPNHAGAYPPRDSAYHHEDPLTTNDEFDDEEASYDSNEDEYDDEMEEEDEMVGLTEEQRVEEGRRMFQIFAARMFEARVLQAYKEKVALDRQQKLLEELEDEGKLEAQREAKKHRDAEKKKLKKKQQQAVKAEEKAKKDAEKAEEEARLREVEEKKLEEQRRKKEEQRQKKEEGKRKLDEERAKKEADKARRLQEEQQRKEEVDRKAREQKAAEKAKKEEARKRDHEEREAREKQRKVQEENEKKEREAKALAERQATERVKAAAQAPLQARQQITKRPSQAGMVAIPPVLQKQVNSAVSSPHPAIATPAIPKAPTPARPRQTSQQGSLASSPKQTQSQTSTAPSKSSSPASNQAPQQQQPLAVGPQRTIMQKAGNQQGATHPPHPMQTSSPLHQQPMQPPPGMNHHPHPPGGFNGMPPVGYNQFQGPQGPMMHSNMGQRGPMQMYPQHGGPPMGMQNNRFGLPGMNGILHSPPGMMDQQGRGMGFQFQGPGPGQPPPGFAPQQMAQQPNHTLPIGQPPVSAALGSEAPRAPLSTHSRQQSASDKERFESAANQPIARPAPIQRPSSVKPPNHQHADVDDLSTALGSSALLDDIEDDATTKLENRRSSTLAHAPRDGQPRGMAFGAPAPGFGNAPGWNAPGLSSFGQTPGLGQPSWGSPIPNAGLSSGWANNNAAFAANGAFGPLGGAPIPRPAGGSLNRPLTIRHAVCNACKQLTATKQGEGDSFHDVDVLLRQIGLHSPQLDSPPSLREIEEICETEGDSQNGGGELQVRKDGPGPESFSVKWVADATTPDQGRGGISGLGEIGSPMPTRASPSAGFGAPGMGRAPGTFPNLGAVGSTGLGL</sequence>
<evidence type="ECO:0000256" key="4">
    <source>
        <dbReference type="ARBA" id="ARBA00022490"/>
    </source>
</evidence>
<reference evidence="9" key="1">
    <citation type="submission" date="2023-04" db="EMBL/GenBank/DDBJ databases">
        <title>Black Yeasts Isolated from many extreme environments.</title>
        <authorList>
            <person name="Coleine C."/>
            <person name="Stajich J.E."/>
            <person name="Selbmann L."/>
        </authorList>
    </citation>
    <scope>NUCLEOTIDE SEQUENCE</scope>
    <source>
        <strain evidence="9">CCFEE 5312</strain>
    </source>
</reference>
<dbReference type="EMBL" id="JAWDJX010000029">
    <property type="protein sequence ID" value="KAK3050884.1"/>
    <property type="molecule type" value="Genomic_DNA"/>
</dbReference>
<dbReference type="Pfam" id="PF13945">
    <property type="entry name" value="NST1"/>
    <property type="match status" value="1"/>
</dbReference>
<evidence type="ECO:0000313" key="9">
    <source>
        <dbReference type="EMBL" id="KAK3050884.1"/>
    </source>
</evidence>
<feature type="compositionally biased region" description="Basic and acidic residues" evidence="8">
    <location>
        <begin position="492"/>
        <end position="511"/>
    </location>
</feature>
<feature type="compositionally biased region" description="Low complexity" evidence="8">
    <location>
        <begin position="1023"/>
        <end position="1033"/>
    </location>
</feature>
<feature type="compositionally biased region" description="Basic residues" evidence="8">
    <location>
        <begin position="29"/>
        <end position="39"/>
    </location>
</feature>
<feature type="region of interest" description="Disordered" evidence="8">
    <location>
        <begin position="1"/>
        <end position="141"/>
    </location>
</feature>
<feature type="compositionally biased region" description="Basic and acidic residues" evidence="8">
    <location>
        <begin position="523"/>
        <end position="654"/>
    </location>
</feature>
<feature type="compositionally biased region" description="Low complexity" evidence="8">
    <location>
        <begin position="694"/>
        <end position="703"/>
    </location>
</feature>
<feature type="compositionally biased region" description="Low complexity" evidence="8">
    <location>
        <begin position="655"/>
        <end position="666"/>
    </location>
</feature>
<evidence type="ECO:0000256" key="8">
    <source>
        <dbReference type="SAM" id="MobiDB-lite"/>
    </source>
</evidence>
<keyword evidence="5 7" id="KW-0346">Stress response</keyword>
<evidence type="ECO:0000256" key="6">
    <source>
        <dbReference type="ARBA" id="ARBA00023054"/>
    </source>
</evidence>
<evidence type="ECO:0000256" key="5">
    <source>
        <dbReference type="ARBA" id="ARBA00023016"/>
    </source>
</evidence>
<keyword evidence="6 7" id="KW-0175">Coiled coil</keyword>
<organism evidence="9 10">
    <name type="scientific">Extremus antarcticus</name>
    <dbReference type="NCBI Taxonomy" id="702011"/>
    <lineage>
        <taxon>Eukaryota</taxon>
        <taxon>Fungi</taxon>
        <taxon>Dikarya</taxon>
        <taxon>Ascomycota</taxon>
        <taxon>Pezizomycotina</taxon>
        <taxon>Dothideomycetes</taxon>
        <taxon>Dothideomycetidae</taxon>
        <taxon>Mycosphaerellales</taxon>
        <taxon>Extremaceae</taxon>
        <taxon>Extremus</taxon>
    </lineage>
</organism>
<feature type="compositionally biased region" description="Gly residues" evidence="8">
    <location>
        <begin position="1187"/>
        <end position="1196"/>
    </location>
</feature>
<protein>
    <recommendedName>
        <fullName evidence="3 7">Stress response protein NST1</fullName>
    </recommendedName>
</protein>
<dbReference type="AlphaFoldDB" id="A0AAJ0DIK2"/>
<dbReference type="GO" id="GO:0005737">
    <property type="term" value="C:cytoplasm"/>
    <property type="evidence" value="ECO:0007669"/>
    <property type="project" value="UniProtKB-SubCell"/>
</dbReference>
<feature type="compositionally biased region" description="Acidic residues" evidence="8">
    <location>
        <begin position="274"/>
        <end position="310"/>
    </location>
</feature>
<feature type="region of interest" description="Disordered" evidence="8">
    <location>
        <begin position="1023"/>
        <end position="1051"/>
    </location>
</feature>
<comment type="similarity">
    <text evidence="2 7">Belongs to the NST1 family.</text>
</comment>
<evidence type="ECO:0000256" key="3">
    <source>
        <dbReference type="ARBA" id="ARBA00020733"/>
    </source>
</evidence>
<feature type="region of interest" description="Disordered" evidence="8">
    <location>
        <begin position="878"/>
        <end position="971"/>
    </location>
</feature>